<dbReference type="AlphaFoldDB" id="A0A7X0JWT9"/>
<dbReference type="InterPro" id="IPR005572">
    <property type="entry name" value="Anti-sigma_E_RseA_N"/>
</dbReference>
<accession>A0A7X0JWT9</accession>
<dbReference type="EMBL" id="JACHHT010000004">
    <property type="protein sequence ID" value="MBB6523707.1"/>
    <property type="molecule type" value="Genomic_DNA"/>
</dbReference>
<dbReference type="FunCoup" id="A0A7X0JWT9">
    <property type="interactions" value="37"/>
</dbReference>
<keyword evidence="3" id="KW-1185">Reference proteome</keyword>
<dbReference type="InParanoid" id="A0A7X0JWT9"/>
<comment type="caution">
    <text evidence="2">The sequence shown here is derived from an EMBL/GenBank/DDBJ whole genome shotgun (WGS) entry which is preliminary data.</text>
</comment>
<dbReference type="Pfam" id="PF03872">
    <property type="entry name" value="RseA_N"/>
    <property type="match status" value="1"/>
</dbReference>
<dbReference type="Proteomes" id="UP000528457">
    <property type="component" value="Unassembled WGS sequence"/>
</dbReference>
<evidence type="ECO:0000313" key="2">
    <source>
        <dbReference type="EMBL" id="MBB6523707.1"/>
    </source>
</evidence>
<protein>
    <submittedName>
        <fullName evidence="2">Sigma-E factor negative regulatory protein RseA</fullName>
    </submittedName>
</protein>
<evidence type="ECO:0000313" key="3">
    <source>
        <dbReference type="Proteomes" id="UP000528457"/>
    </source>
</evidence>
<dbReference type="RefSeq" id="WP_166843289.1">
    <property type="nucleotide sequence ID" value="NZ_JAAONY010000004.1"/>
</dbReference>
<reference evidence="2 3" key="1">
    <citation type="submission" date="2020-08" db="EMBL/GenBank/DDBJ databases">
        <title>Genomic Encyclopedia of Type Strains, Phase IV (KMG-IV): sequencing the most valuable type-strain genomes for metagenomic binning, comparative biology and taxonomic classification.</title>
        <authorList>
            <person name="Goeker M."/>
        </authorList>
    </citation>
    <scope>NUCLEOTIDE SEQUENCE [LARGE SCALE GENOMIC DNA]</scope>
    <source>
        <strain evidence="2 3">DSM 22368</strain>
    </source>
</reference>
<organism evidence="2 3">
    <name type="scientific">Pseudoteredinibacter isoporae</name>
    <dbReference type="NCBI Taxonomy" id="570281"/>
    <lineage>
        <taxon>Bacteria</taxon>
        <taxon>Pseudomonadati</taxon>
        <taxon>Pseudomonadota</taxon>
        <taxon>Gammaproteobacteria</taxon>
        <taxon>Cellvibrionales</taxon>
        <taxon>Cellvibrionaceae</taxon>
        <taxon>Pseudoteredinibacter</taxon>
    </lineage>
</organism>
<dbReference type="InterPro" id="IPR052383">
    <property type="entry name" value="Anti-sigma-E_RseA-like"/>
</dbReference>
<feature type="domain" description="Anti sigma-E protein RseA N-terminal" evidence="1">
    <location>
        <begin position="17"/>
        <end position="87"/>
    </location>
</feature>
<dbReference type="GO" id="GO:0016989">
    <property type="term" value="F:sigma factor antagonist activity"/>
    <property type="evidence" value="ECO:0007669"/>
    <property type="project" value="InterPro"/>
</dbReference>
<gene>
    <name evidence="2" type="ORF">HNR48_004021</name>
</gene>
<dbReference type="Gene3D" id="1.10.10.880">
    <property type="entry name" value="Anti sigma-E protein RseA, N-terminal domain"/>
    <property type="match status" value="1"/>
</dbReference>
<dbReference type="InterPro" id="IPR036147">
    <property type="entry name" value="Anti-sigma_E_RseA_N_sf"/>
</dbReference>
<dbReference type="PANTHER" id="PTHR38104:SF1">
    <property type="entry name" value="ANTI-SIGMA-E FACTOR RSEA"/>
    <property type="match status" value="1"/>
</dbReference>
<dbReference type="SUPFAM" id="SSF89069">
    <property type="entry name" value="N-terminal, cytoplasmic domain of anti-sigmaE factor RseA"/>
    <property type="match status" value="1"/>
</dbReference>
<dbReference type="CDD" id="cd16328">
    <property type="entry name" value="RseA_N"/>
    <property type="match status" value="1"/>
</dbReference>
<proteinExistence type="predicted"/>
<sequence length="226" mass="24803">MTDKSVDQHRQQDQQLAESLSALVDDQASELELRRLLKQSDPQLEERWSRYHMIGAAMRGEPLMSSESILPGIQQALEDEAPHQAKPAGFWAGAGRLAIAASVACVIVLGVQQNWQQFAPEATDAQLAEAQAAPVISQPSIVEQPVLAAGVNSQLPRSQSPAMVNRSPNFMMPRQSDDQQATLKAQTQEELQRRLNILMLEHANNAAANSGRGVLPYARIPKIEQQ</sequence>
<name>A0A7X0JWT9_9GAMM</name>
<evidence type="ECO:0000259" key="1">
    <source>
        <dbReference type="Pfam" id="PF03872"/>
    </source>
</evidence>
<dbReference type="PANTHER" id="PTHR38104">
    <property type="match status" value="1"/>
</dbReference>